<dbReference type="AlphaFoldDB" id="A0A2M3ZTH1"/>
<sequence>MPRFQIHVLTLVLKGSLCLVPNLPPRPSSIHNIFIRPFTTHFTLTTHRSAQSSHMCYLPSALRCKDDNRTKHTNNHTTHKESRL</sequence>
<dbReference type="EMBL" id="GGFM01011078">
    <property type="protein sequence ID" value="MBW31829.1"/>
    <property type="molecule type" value="Transcribed_RNA"/>
</dbReference>
<feature type="chain" id="PRO_5014604234" evidence="1">
    <location>
        <begin position="19"/>
        <end position="84"/>
    </location>
</feature>
<feature type="signal peptide" evidence="1">
    <location>
        <begin position="1"/>
        <end position="18"/>
    </location>
</feature>
<reference evidence="2" key="1">
    <citation type="submission" date="2018-01" db="EMBL/GenBank/DDBJ databases">
        <title>An insight into the sialome of Amazonian anophelines.</title>
        <authorList>
            <person name="Ribeiro J.M."/>
            <person name="Scarpassa V."/>
            <person name="Calvo E."/>
        </authorList>
    </citation>
    <scope>NUCLEOTIDE SEQUENCE</scope>
    <source>
        <tissue evidence="2">Salivary glands</tissue>
    </source>
</reference>
<name>A0A2M3ZTH1_9DIPT</name>
<proteinExistence type="predicted"/>
<evidence type="ECO:0000313" key="2">
    <source>
        <dbReference type="EMBL" id="MBW31829.1"/>
    </source>
</evidence>
<keyword evidence="1" id="KW-0732">Signal</keyword>
<protein>
    <submittedName>
        <fullName evidence="2">Putative secreted peptide</fullName>
    </submittedName>
</protein>
<organism evidence="2">
    <name type="scientific">Anopheles braziliensis</name>
    <dbReference type="NCBI Taxonomy" id="58242"/>
    <lineage>
        <taxon>Eukaryota</taxon>
        <taxon>Metazoa</taxon>
        <taxon>Ecdysozoa</taxon>
        <taxon>Arthropoda</taxon>
        <taxon>Hexapoda</taxon>
        <taxon>Insecta</taxon>
        <taxon>Pterygota</taxon>
        <taxon>Neoptera</taxon>
        <taxon>Endopterygota</taxon>
        <taxon>Diptera</taxon>
        <taxon>Nematocera</taxon>
        <taxon>Culicoidea</taxon>
        <taxon>Culicidae</taxon>
        <taxon>Anophelinae</taxon>
        <taxon>Anopheles</taxon>
    </lineage>
</organism>
<accession>A0A2M3ZTH1</accession>
<evidence type="ECO:0000256" key="1">
    <source>
        <dbReference type="SAM" id="SignalP"/>
    </source>
</evidence>